<dbReference type="RefSeq" id="XP_060364349.1">
    <property type="nucleotide sequence ID" value="XM_060508390.1"/>
</dbReference>
<accession>A0AAD8UM28</accession>
<dbReference type="EMBL" id="JAHMHS010000054">
    <property type="protein sequence ID" value="KAK1724294.1"/>
    <property type="molecule type" value="Genomic_DNA"/>
</dbReference>
<evidence type="ECO:0000313" key="2">
    <source>
        <dbReference type="EMBL" id="KAK1724294.1"/>
    </source>
</evidence>
<comment type="caution">
    <text evidence="2">The sequence shown here is derived from an EMBL/GenBank/DDBJ whole genome shotgun (WGS) entry which is preliminary data.</text>
</comment>
<protein>
    <submittedName>
        <fullName evidence="2">Uncharacterized protein</fullName>
    </submittedName>
</protein>
<dbReference type="AlphaFoldDB" id="A0AAD8UM28"/>
<evidence type="ECO:0000313" key="3">
    <source>
        <dbReference type="Proteomes" id="UP001244207"/>
    </source>
</evidence>
<evidence type="ECO:0000256" key="1">
    <source>
        <dbReference type="SAM" id="MobiDB-lite"/>
    </source>
</evidence>
<keyword evidence="3" id="KW-1185">Reference proteome</keyword>
<reference evidence="2" key="1">
    <citation type="submission" date="2021-12" db="EMBL/GenBank/DDBJ databases">
        <title>Comparative genomics, transcriptomics and evolutionary studies reveal genomic signatures of adaptation to plant cell wall in hemibiotrophic fungi.</title>
        <authorList>
            <consortium name="DOE Joint Genome Institute"/>
            <person name="Baroncelli R."/>
            <person name="Diaz J.F."/>
            <person name="Benocci T."/>
            <person name="Peng M."/>
            <person name="Battaglia E."/>
            <person name="Haridas S."/>
            <person name="Andreopoulos W."/>
            <person name="Labutti K."/>
            <person name="Pangilinan J."/>
            <person name="Floch G.L."/>
            <person name="Makela M.R."/>
            <person name="Henrissat B."/>
            <person name="Grigoriev I.V."/>
            <person name="Crouch J.A."/>
            <person name="De Vries R.P."/>
            <person name="Sukno S.A."/>
            <person name="Thon M.R."/>
        </authorList>
    </citation>
    <scope>NUCLEOTIDE SEQUENCE</scope>
    <source>
        <strain evidence="2">CBS 112980</strain>
    </source>
</reference>
<dbReference type="GeneID" id="85392289"/>
<sequence>MPKGSSPNPDRSLGPMMARSSALELPTAGSSEMEGFTMEIQFHQSLTPLPPPQPATIASTYPCHDLLSADTAHSFLCATSLLPARQIFSLMLCNLQQ</sequence>
<gene>
    <name evidence="2" type="ORF">BDZ83DRAFT_623690</name>
</gene>
<proteinExistence type="predicted"/>
<organism evidence="2 3">
    <name type="scientific">Glomerella acutata</name>
    <name type="common">Colletotrichum acutatum</name>
    <dbReference type="NCBI Taxonomy" id="27357"/>
    <lineage>
        <taxon>Eukaryota</taxon>
        <taxon>Fungi</taxon>
        <taxon>Dikarya</taxon>
        <taxon>Ascomycota</taxon>
        <taxon>Pezizomycotina</taxon>
        <taxon>Sordariomycetes</taxon>
        <taxon>Hypocreomycetidae</taxon>
        <taxon>Glomerellales</taxon>
        <taxon>Glomerellaceae</taxon>
        <taxon>Colletotrichum</taxon>
        <taxon>Colletotrichum acutatum species complex</taxon>
    </lineage>
</organism>
<feature type="region of interest" description="Disordered" evidence="1">
    <location>
        <begin position="1"/>
        <end position="20"/>
    </location>
</feature>
<dbReference type="Proteomes" id="UP001244207">
    <property type="component" value="Unassembled WGS sequence"/>
</dbReference>
<name>A0AAD8UM28_GLOAC</name>